<dbReference type="Proteomes" id="UP000478208">
    <property type="component" value="Unassembled WGS sequence"/>
</dbReference>
<keyword evidence="1" id="KW-0175">Coiled coil</keyword>
<dbReference type="InterPro" id="IPR007844">
    <property type="entry name" value="AsmA"/>
</dbReference>
<dbReference type="GO" id="GO:0005886">
    <property type="term" value="C:plasma membrane"/>
    <property type="evidence" value="ECO:0007669"/>
    <property type="project" value="TreeGrafter"/>
</dbReference>
<dbReference type="EMBL" id="WOWS01000001">
    <property type="protein sequence ID" value="MUU77538.1"/>
    <property type="molecule type" value="Genomic_DNA"/>
</dbReference>
<proteinExistence type="predicted"/>
<dbReference type="AlphaFoldDB" id="A0A6L6U5Y0"/>
<gene>
    <name evidence="4" type="ORF">GN138_03700</name>
</gene>
<dbReference type="PANTHER" id="PTHR30441">
    <property type="entry name" value="DUF748 DOMAIN-CONTAINING PROTEIN"/>
    <property type="match status" value="1"/>
</dbReference>
<organism evidence="4 5">
    <name type="scientific">Winogradskyella endarachnes</name>
    <dbReference type="NCBI Taxonomy" id="2681965"/>
    <lineage>
        <taxon>Bacteria</taxon>
        <taxon>Pseudomonadati</taxon>
        <taxon>Bacteroidota</taxon>
        <taxon>Flavobacteriia</taxon>
        <taxon>Flavobacteriales</taxon>
        <taxon>Flavobacteriaceae</taxon>
        <taxon>Winogradskyella</taxon>
    </lineage>
</organism>
<evidence type="ECO:0000259" key="3">
    <source>
        <dbReference type="Pfam" id="PF05170"/>
    </source>
</evidence>
<evidence type="ECO:0000256" key="1">
    <source>
        <dbReference type="SAM" id="Coils"/>
    </source>
</evidence>
<name>A0A6L6U5Y0_9FLAO</name>
<accession>A0A6L6U5Y0</accession>
<feature type="domain" description="AsmA" evidence="3">
    <location>
        <begin position="9"/>
        <end position="428"/>
    </location>
</feature>
<protein>
    <recommendedName>
        <fullName evidence="3">AsmA domain-containing protein</fullName>
    </recommendedName>
</protein>
<dbReference type="RefSeq" id="WP_157362232.1">
    <property type="nucleotide sequence ID" value="NZ_WOWS01000001.1"/>
</dbReference>
<dbReference type="InterPro" id="IPR052894">
    <property type="entry name" value="AsmA-related"/>
</dbReference>
<keyword evidence="2" id="KW-1133">Transmembrane helix</keyword>
<reference evidence="4 5" key="1">
    <citation type="submission" date="2019-12" db="EMBL/GenBank/DDBJ databases">
        <authorList>
            <person name="Li J."/>
        </authorList>
    </citation>
    <scope>NUCLEOTIDE SEQUENCE [LARGE SCALE GENOMIC DNA]</scope>
    <source>
        <strain evidence="4 5">HL2-2</strain>
    </source>
</reference>
<dbReference type="GO" id="GO:0090313">
    <property type="term" value="P:regulation of protein targeting to membrane"/>
    <property type="evidence" value="ECO:0007669"/>
    <property type="project" value="TreeGrafter"/>
</dbReference>
<keyword evidence="5" id="KW-1185">Reference proteome</keyword>
<evidence type="ECO:0000313" key="4">
    <source>
        <dbReference type="EMBL" id="MUU77538.1"/>
    </source>
</evidence>
<dbReference type="PANTHER" id="PTHR30441:SF8">
    <property type="entry name" value="DUF748 DOMAIN-CONTAINING PROTEIN"/>
    <property type="match status" value="1"/>
</dbReference>
<evidence type="ECO:0000256" key="2">
    <source>
        <dbReference type="SAM" id="Phobius"/>
    </source>
</evidence>
<keyword evidence="2" id="KW-0472">Membrane</keyword>
<keyword evidence="2" id="KW-0812">Transmembrane</keyword>
<comment type="caution">
    <text evidence="4">The sequence shown here is derived from an EMBL/GenBank/DDBJ whole genome shotgun (WGS) entry which is preliminary data.</text>
</comment>
<feature type="coiled-coil region" evidence="1">
    <location>
        <begin position="917"/>
        <end position="953"/>
    </location>
</feature>
<evidence type="ECO:0000313" key="5">
    <source>
        <dbReference type="Proteomes" id="UP000478208"/>
    </source>
</evidence>
<sequence>MDKAKSSRWQKVLKWTLGIIVLLIIGLFALPTLFNDVISTEIKKGINNNLTTELQFKDSNISFFHHFPSLTFSFEDINLASAQPFEKDTLISAKELGFGINVFKLIFSDKVVVHETYLTDCNINLIKDKFGRNNYDVYNATDTTSIATDTTSSGLNLNLRRLQLQNASIHYIDKDNGITISSRGLNYNGRGGIVGGKLELGSRLDITSVDVVFDHTDYLNGKKIKARSFTIYDSQNLSVALDKNTFSLNDLKVNFNGNLDVYDNGLAYNLHFKTEDGTLENVVSALPPKYVEWSKDVLLNGDLDATIQLAGYSGIVPDSSAINRIDLDVNIVDGRIKHNTAIKPIENLNLKLKGYLTDNYINFNLDNFDFLLNNESTKGQVSVHGTTDSLYVKSNIKSQIDLNILNQTLNLPDLKFNGVLAADIHTDGIYQPLASKLPKTNGAFKLVNGSLQTSGHPEPIIDIQLKAIAENKGQTYQESTLRINALNFSFLNNQFTSSGFFKNFDNPEYQIKGYGTIDFTAINQVIELPINITNGQLFADLDLKGQLSNSVKNNSNTGTLNLSNLEFKSNILQHAVTVKEGKFLFLNEKMAFTNLTVKHQSSDVVLNGYFQNYLDYALYSKGILKGDLTLNAPMVDITEFFPKEDQLTQSTDSLVNSNTVENVVSGVMQVPKNIDLAIQISIDSLLYNSLKISKLSGNLGIKEQGLFLKNSALNLVDGAAKIEGFYQPTSTKDALFSLDIDAKKLNIEKGYNSMALFKELAPAAAQASGIVSIDYALTGKLDQDMLPNLPSLNGKGTIKVHNVKFDGYKLLGKVSEKSGFKELNDPKISEITINSSINNNVLDIERFKFKVRPFKLRLEGQTSLNGNLSLKMRIGLPPLGLIGIPVVIEGNSEDFNVKLGKKSKDLNTDDTIDDNQINETLENISNKKEALRESQSTDEINKLQENIERAKTDSLTIKE</sequence>
<dbReference type="Pfam" id="PF05170">
    <property type="entry name" value="AsmA"/>
    <property type="match status" value="1"/>
</dbReference>
<feature type="transmembrane region" description="Helical" evidence="2">
    <location>
        <begin position="12"/>
        <end position="34"/>
    </location>
</feature>